<dbReference type="Gene3D" id="2.60.120.10">
    <property type="entry name" value="Jelly Rolls"/>
    <property type="match status" value="1"/>
</dbReference>
<evidence type="ECO:0000313" key="2">
    <source>
        <dbReference type="EMBL" id="SDH47132.1"/>
    </source>
</evidence>
<dbReference type="EMBL" id="FNAN01000039">
    <property type="protein sequence ID" value="SDH47132.1"/>
    <property type="molecule type" value="Genomic_DNA"/>
</dbReference>
<dbReference type="InterPro" id="IPR014710">
    <property type="entry name" value="RmlC-like_jellyroll"/>
</dbReference>
<evidence type="ECO:0000256" key="1">
    <source>
        <dbReference type="SAM" id="MobiDB-lite"/>
    </source>
</evidence>
<sequence length="303" mass="32987">MQKCGNNYIPIRWLRMTNLQVSPVFDALRGPLSRYSSTNMLSRNLTRVIEPIIGIQEFKLDGDMSNPISFHQALFVCYLFEDSAPFSMQISNGFQRPITPGGLVTCSASEPIEMRGHVSTLGGIVHGLLLVSSQNLICNPPGESIVHQSVEQLPLIDLKGAKMRVLIGATNHGASMAMPNGRLTLIDVSIDKSSTCHFQLAAGCNAVLYVIVGRIDLSLFYASWRLVAGNAMSVGSSCQPEVVVITAQEDSRAILVIYQPLHGSHSIPSNSADKSRAQPPMQCDRDDEGSSKAFETRVFVLPI</sequence>
<dbReference type="SUPFAM" id="SSF51182">
    <property type="entry name" value="RmlC-like cupins"/>
    <property type="match status" value="1"/>
</dbReference>
<keyword evidence="3" id="KW-1185">Reference proteome</keyword>
<dbReference type="AlphaFoldDB" id="A0A1G8CP52"/>
<reference evidence="3" key="1">
    <citation type="submission" date="2016-10" db="EMBL/GenBank/DDBJ databases">
        <authorList>
            <person name="Varghese N."/>
            <person name="Submissions S."/>
        </authorList>
    </citation>
    <scope>NUCLEOTIDE SEQUENCE [LARGE SCALE GENOMIC DNA]</scope>
    <source>
        <strain evidence="3">DSM 25329</strain>
    </source>
</reference>
<feature type="region of interest" description="Disordered" evidence="1">
    <location>
        <begin position="266"/>
        <end position="290"/>
    </location>
</feature>
<organism evidence="2 3">
    <name type="scientific">Dyadobacter soli</name>
    <dbReference type="NCBI Taxonomy" id="659014"/>
    <lineage>
        <taxon>Bacteria</taxon>
        <taxon>Pseudomonadati</taxon>
        <taxon>Bacteroidota</taxon>
        <taxon>Cytophagia</taxon>
        <taxon>Cytophagales</taxon>
        <taxon>Spirosomataceae</taxon>
        <taxon>Dyadobacter</taxon>
    </lineage>
</organism>
<dbReference type="InterPro" id="IPR011051">
    <property type="entry name" value="RmlC_Cupin_sf"/>
</dbReference>
<dbReference type="Proteomes" id="UP000198748">
    <property type="component" value="Unassembled WGS sequence"/>
</dbReference>
<protein>
    <recommendedName>
        <fullName evidence="4">Quercetin 2,3-dioxygenase C-terminal cupin domain-containing protein</fullName>
    </recommendedName>
</protein>
<proteinExistence type="predicted"/>
<accession>A0A1G8CP52</accession>
<name>A0A1G8CP52_9BACT</name>
<gene>
    <name evidence="2" type="ORF">SAMN04487996_1395</name>
</gene>
<evidence type="ECO:0000313" key="3">
    <source>
        <dbReference type="Proteomes" id="UP000198748"/>
    </source>
</evidence>
<dbReference type="STRING" id="659014.SAMN04487996_1395"/>
<evidence type="ECO:0008006" key="4">
    <source>
        <dbReference type="Google" id="ProtNLM"/>
    </source>
</evidence>